<dbReference type="PRINTS" id="PR00080">
    <property type="entry name" value="SDRFAMILY"/>
</dbReference>
<sequence>MERRICAITGATGGIGAALADEAVRRGFDLVLHGRSVSKLEAMKEEISQRHPTLDIALVVGDLGTAFGAEQVAGEISKVAPKLDLLINNAGVLLGGLPVSPDGIDMHTQVNLIAPYVLMQRLKPALSEVKGSVINVASGSARRVKTLSVRSLKKPTDTRKLFGAYAQSKLAVALITQTIAPDFLTDGIRIVAADPGPVKSGMTSGDGMPGLLKLLRPFLYATPEKGAAKVFAALDSEARADQSGGFYPGGKRRSLPAFANQGHLADEILEFCDEQIERANDVVPLARFRISKKEA</sequence>
<dbReference type="SUPFAM" id="SSF51735">
    <property type="entry name" value="NAD(P)-binding Rossmann-fold domains"/>
    <property type="match status" value="1"/>
</dbReference>
<dbReference type="Proteomes" id="UP001200557">
    <property type="component" value="Unassembled WGS sequence"/>
</dbReference>
<gene>
    <name evidence="4" type="ORF">L0664_07625</name>
</gene>
<dbReference type="InterPro" id="IPR020904">
    <property type="entry name" value="Sc_DH/Rdtase_CS"/>
</dbReference>
<name>A0ABS9CX13_9RHOB</name>
<dbReference type="InterPro" id="IPR002347">
    <property type="entry name" value="SDR_fam"/>
</dbReference>
<dbReference type="PRINTS" id="PR00081">
    <property type="entry name" value="GDHRDH"/>
</dbReference>
<evidence type="ECO:0000256" key="1">
    <source>
        <dbReference type="ARBA" id="ARBA00006484"/>
    </source>
</evidence>
<protein>
    <submittedName>
        <fullName evidence="4">SDR family NAD(P)-dependent oxidoreductase</fullName>
    </submittedName>
</protein>
<evidence type="ECO:0000313" key="5">
    <source>
        <dbReference type="Proteomes" id="UP001200557"/>
    </source>
</evidence>
<dbReference type="PANTHER" id="PTHR24320:SF148">
    <property type="entry name" value="NAD(P)-BINDING ROSSMANN-FOLD SUPERFAMILY PROTEIN"/>
    <property type="match status" value="1"/>
</dbReference>
<dbReference type="InterPro" id="IPR036291">
    <property type="entry name" value="NAD(P)-bd_dom_sf"/>
</dbReference>
<reference evidence="4 5" key="1">
    <citation type="submission" date="2022-01" db="EMBL/GenBank/DDBJ databases">
        <title>Octadecabacter sp. nov., isolated from a marine alga.</title>
        <authorList>
            <person name="Jin M.S."/>
            <person name="Kim H.M."/>
            <person name="Han D.M."/>
            <person name="Jung J.J."/>
            <person name="Jeon C.O."/>
        </authorList>
    </citation>
    <scope>NUCLEOTIDE SEQUENCE [LARGE SCALE GENOMIC DNA]</scope>
    <source>
        <strain evidence="4 5">G9-8</strain>
    </source>
</reference>
<keyword evidence="2" id="KW-0560">Oxidoreductase</keyword>
<accession>A0ABS9CX13</accession>
<comment type="similarity">
    <text evidence="1 3">Belongs to the short-chain dehydrogenases/reductases (SDR) family.</text>
</comment>
<evidence type="ECO:0000313" key="4">
    <source>
        <dbReference type="EMBL" id="MCF2870930.1"/>
    </source>
</evidence>
<organism evidence="4 5">
    <name type="scientific">Octadecabacter dasysiphoniae</name>
    <dbReference type="NCBI Taxonomy" id="2909341"/>
    <lineage>
        <taxon>Bacteria</taxon>
        <taxon>Pseudomonadati</taxon>
        <taxon>Pseudomonadota</taxon>
        <taxon>Alphaproteobacteria</taxon>
        <taxon>Rhodobacterales</taxon>
        <taxon>Roseobacteraceae</taxon>
        <taxon>Octadecabacter</taxon>
    </lineage>
</organism>
<dbReference type="Gene3D" id="3.40.50.720">
    <property type="entry name" value="NAD(P)-binding Rossmann-like Domain"/>
    <property type="match status" value="1"/>
</dbReference>
<dbReference type="EMBL" id="JAKGAQ010000002">
    <property type="protein sequence ID" value="MCF2870930.1"/>
    <property type="molecule type" value="Genomic_DNA"/>
</dbReference>
<dbReference type="Pfam" id="PF00106">
    <property type="entry name" value="adh_short"/>
    <property type="match status" value="1"/>
</dbReference>
<keyword evidence="5" id="KW-1185">Reference proteome</keyword>
<comment type="caution">
    <text evidence="4">The sequence shown here is derived from an EMBL/GenBank/DDBJ whole genome shotgun (WGS) entry which is preliminary data.</text>
</comment>
<dbReference type="PANTHER" id="PTHR24320">
    <property type="entry name" value="RETINOL DEHYDROGENASE"/>
    <property type="match status" value="1"/>
</dbReference>
<evidence type="ECO:0000256" key="2">
    <source>
        <dbReference type="ARBA" id="ARBA00023002"/>
    </source>
</evidence>
<evidence type="ECO:0000256" key="3">
    <source>
        <dbReference type="RuleBase" id="RU000363"/>
    </source>
</evidence>
<dbReference type="PROSITE" id="PS00061">
    <property type="entry name" value="ADH_SHORT"/>
    <property type="match status" value="1"/>
</dbReference>
<proteinExistence type="inferred from homology"/>
<dbReference type="RefSeq" id="WP_235225057.1">
    <property type="nucleotide sequence ID" value="NZ_JAKGAQ010000002.1"/>
</dbReference>